<evidence type="ECO:0000313" key="4">
    <source>
        <dbReference type="EMBL" id="MFI2490345.1"/>
    </source>
</evidence>
<name>A0ABW7XS12_9MICO</name>
<dbReference type="SUPFAM" id="SSF48208">
    <property type="entry name" value="Six-hairpin glycosidases"/>
    <property type="match status" value="1"/>
</dbReference>
<dbReference type="InterPro" id="IPR010819">
    <property type="entry name" value="AGE/CE"/>
</dbReference>
<gene>
    <name evidence="4" type="ORF">ACH47X_25775</name>
</gene>
<sequence length="419" mass="45587">MNADSTRTAAGSTSTQPASSTEAAWRREHFVSLLRFAEASIRTDGAACWLDDEGHPDDSHPVETWITARMAHTFAVGHLLGVSGAEQYATRAIAGLREVLADAEFGGWLAARGEGDELIGTKEAYAHAFVVLAASTGKVAGIAGASELLTNALAVLDARFWEPERNLHLDERSRDWSTASDYRGVNANMHSVEALLAAHAATGDALWLERASAIGDRVVSWAEANDWRIPEHFDADWNPLLEYNADRPRDQFKPYGATPGHGLEWARLLLQIDAEANTPGVRTAAAAALFDRAVEDGWDAQGGGGFVYTTDWSGTPVEPRRFHWVAAEGAATANVLGRVTGDARYTELEREWWAWIREYLVDGEHGSWHHELDTENRPSGLTWVGKPDVYHAAQAVILPELPLTGSFAASARQAGQMLA</sequence>
<dbReference type="InterPro" id="IPR012341">
    <property type="entry name" value="6hp_glycosidase-like_sf"/>
</dbReference>
<dbReference type="RefSeq" id="WP_397408138.1">
    <property type="nucleotide sequence ID" value="NZ_JBIRYI010000024.1"/>
</dbReference>
<evidence type="ECO:0000313" key="5">
    <source>
        <dbReference type="Proteomes" id="UP001611580"/>
    </source>
</evidence>
<comment type="similarity">
    <text evidence="1">Belongs to the N-acylglucosamine 2-epimerase family.</text>
</comment>
<dbReference type="EMBL" id="JBIRYI010000024">
    <property type="protein sequence ID" value="MFI2490345.1"/>
    <property type="molecule type" value="Genomic_DNA"/>
</dbReference>
<feature type="region of interest" description="Disordered" evidence="3">
    <location>
        <begin position="1"/>
        <end position="23"/>
    </location>
</feature>
<feature type="compositionally biased region" description="Polar residues" evidence="3">
    <location>
        <begin position="1"/>
        <end position="22"/>
    </location>
</feature>
<dbReference type="Pfam" id="PF07221">
    <property type="entry name" value="GlcNAc_2-epim"/>
    <property type="match status" value="1"/>
</dbReference>
<evidence type="ECO:0000256" key="3">
    <source>
        <dbReference type="SAM" id="MobiDB-lite"/>
    </source>
</evidence>
<dbReference type="InterPro" id="IPR008928">
    <property type="entry name" value="6-hairpin_glycosidase_sf"/>
</dbReference>
<keyword evidence="5" id="KW-1185">Reference proteome</keyword>
<organism evidence="4 5">
    <name type="scientific">Promicromonospora kroppenstedtii</name>
    <dbReference type="NCBI Taxonomy" id="440482"/>
    <lineage>
        <taxon>Bacteria</taxon>
        <taxon>Bacillati</taxon>
        <taxon>Actinomycetota</taxon>
        <taxon>Actinomycetes</taxon>
        <taxon>Micrococcales</taxon>
        <taxon>Promicromonosporaceae</taxon>
        <taxon>Promicromonospora</taxon>
    </lineage>
</organism>
<dbReference type="Gene3D" id="1.50.10.10">
    <property type="match status" value="1"/>
</dbReference>
<accession>A0ABW7XS12</accession>
<evidence type="ECO:0000256" key="1">
    <source>
        <dbReference type="ARBA" id="ARBA00008558"/>
    </source>
</evidence>
<reference evidence="4 5" key="1">
    <citation type="submission" date="2024-10" db="EMBL/GenBank/DDBJ databases">
        <title>The Natural Products Discovery Center: Release of the First 8490 Sequenced Strains for Exploring Actinobacteria Biosynthetic Diversity.</title>
        <authorList>
            <person name="Kalkreuter E."/>
            <person name="Kautsar S.A."/>
            <person name="Yang D."/>
            <person name="Bader C.D."/>
            <person name="Teijaro C.N."/>
            <person name="Fluegel L."/>
            <person name="Davis C.M."/>
            <person name="Simpson J.R."/>
            <person name="Lauterbach L."/>
            <person name="Steele A.D."/>
            <person name="Gui C."/>
            <person name="Meng S."/>
            <person name="Li G."/>
            <person name="Viehrig K."/>
            <person name="Ye F."/>
            <person name="Su P."/>
            <person name="Kiefer A.F."/>
            <person name="Nichols A."/>
            <person name="Cepeda A.J."/>
            <person name="Yan W."/>
            <person name="Fan B."/>
            <person name="Jiang Y."/>
            <person name="Adhikari A."/>
            <person name="Zheng C.-J."/>
            <person name="Schuster L."/>
            <person name="Cowan T.M."/>
            <person name="Smanski M.J."/>
            <person name="Chevrette M.G."/>
            <person name="De Carvalho L.P.S."/>
            <person name="Shen B."/>
        </authorList>
    </citation>
    <scope>NUCLEOTIDE SEQUENCE [LARGE SCALE GENOMIC DNA]</scope>
    <source>
        <strain evidence="4 5">NPDC019481</strain>
    </source>
</reference>
<dbReference type="Proteomes" id="UP001611580">
    <property type="component" value="Unassembled WGS sequence"/>
</dbReference>
<evidence type="ECO:0000256" key="2">
    <source>
        <dbReference type="ARBA" id="ARBA00023235"/>
    </source>
</evidence>
<dbReference type="PANTHER" id="PTHR15108">
    <property type="entry name" value="N-ACYLGLUCOSAMINE-2-EPIMERASE"/>
    <property type="match status" value="1"/>
</dbReference>
<keyword evidence="2" id="KW-0413">Isomerase</keyword>
<protein>
    <submittedName>
        <fullName evidence="4">AGE family epimerase/isomerase</fullName>
    </submittedName>
</protein>
<comment type="caution">
    <text evidence="4">The sequence shown here is derived from an EMBL/GenBank/DDBJ whole genome shotgun (WGS) entry which is preliminary data.</text>
</comment>
<proteinExistence type="inferred from homology"/>